<evidence type="ECO:0000259" key="3">
    <source>
        <dbReference type="Pfam" id="PF19335"/>
    </source>
</evidence>
<gene>
    <name evidence="4" type="ORF">MQE36_00255</name>
</gene>
<accession>A0ABY3YMC5</accession>
<dbReference type="PANTHER" id="PTHR12151">
    <property type="entry name" value="ELECTRON TRANSPORT PROTIN SCO1/SENC FAMILY MEMBER"/>
    <property type="match status" value="1"/>
</dbReference>
<dbReference type="Pfam" id="PF02630">
    <property type="entry name" value="SCO1-SenC"/>
    <property type="match status" value="1"/>
</dbReference>
<name>A0ABY3YMC5_9FLAO</name>
<dbReference type="Pfam" id="PF19335">
    <property type="entry name" value="HMBD"/>
    <property type="match status" value="1"/>
</dbReference>
<organism evidence="4 5">
    <name type="scientific">Zhouia spongiae</name>
    <dbReference type="NCBI Taxonomy" id="2202721"/>
    <lineage>
        <taxon>Bacteria</taxon>
        <taxon>Pseudomonadati</taxon>
        <taxon>Bacteroidota</taxon>
        <taxon>Flavobacteriia</taxon>
        <taxon>Flavobacteriales</taxon>
        <taxon>Flavobacteriaceae</taxon>
        <taxon>Zhouia</taxon>
    </lineage>
</organism>
<dbReference type="RefSeq" id="WP_242937207.1">
    <property type="nucleotide sequence ID" value="NZ_CP094326.1"/>
</dbReference>
<dbReference type="InterPro" id="IPR036249">
    <property type="entry name" value="Thioredoxin-like_sf"/>
</dbReference>
<dbReference type="Proteomes" id="UP000829476">
    <property type="component" value="Chromosome"/>
</dbReference>
<protein>
    <submittedName>
        <fullName evidence="4">SCO family protein</fullName>
    </submittedName>
</protein>
<keyword evidence="5" id="KW-1185">Reference proteome</keyword>
<dbReference type="PANTHER" id="PTHR12151:SF25">
    <property type="entry name" value="LINALOOL DEHYDRATASE_ISOMERASE DOMAIN-CONTAINING PROTEIN"/>
    <property type="match status" value="1"/>
</dbReference>
<dbReference type="SUPFAM" id="SSF52833">
    <property type="entry name" value="Thioredoxin-like"/>
    <property type="match status" value="1"/>
</dbReference>
<dbReference type="PROSITE" id="PS51257">
    <property type="entry name" value="PROKAR_LIPOPROTEIN"/>
    <property type="match status" value="1"/>
</dbReference>
<dbReference type="EMBL" id="CP094326">
    <property type="protein sequence ID" value="UNY98801.1"/>
    <property type="molecule type" value="Genomic_DNA"/>
</dbReference>
<evidence type="ECO:0000256" key="1">
    <source>
        <dbReference type="ARBA" id="ARBA00010996"/>
    </source>
</evidence>
<dbReference type="Gene3D" id="3.40.30.10">
    <property type="entry name" value="Glutaredoxin"/>
    <property type="match status" value="1"/>
</dbReference>
<feature type="chain" id="PRO_5045464484" evidence="2">
    <location>
        <begin position="23"/>
        <end position="242"/>
    </location>
</feature>
<sequence>MKKAIVILTVLLAFVSCKQSNSGTGADNMVLYECPMHCEGDRLYEEEGSCPVCKMDLERVKPDKTEKLSQAVIPEMSIFNLSSTWTDQNGKAIKFKDLQGDVLVMVMIYTSCKAACPRLVADMRNIEARLSEEAKNHIKMIFVSIDPETDTPARLKSFAKENFMDDAPWMFLRSTEENTREFAAVVAVSYKEISPIDFSHSNIISVFSHNGEMLFQQEGLGVNSDNTVNHINKAVGTLKKEL</sequence>
<dbReference type="InterPro" id="IPR045800">
    <property type="entry name" value="HMBD"/>
</dbReference>
<comment type="similarity">
    <text evidence="1">Belongs to the SCO1/2 family.</text>
</comment>
<reference evidence="4 5" key="1">
    <citation type="journal article" date="2018" name="Int. J. Syst. Evol. Microbiol.">
        <title>Zhouia spongiae sp. nov., isolated from a marine sponge.</title>
        <authorList>
            <person name="Zhuang L."/>
            <person name="Lin B."/>
            <person name="Qin F."/>
            <person name="Luo L."/>
        </authorList>
    </citation>
    <scope>NUCLEOTIDE SEQUENCE [LARGE SCALE GENOMIC DNA]</scope>
    <source>
        <strain evidence="4 5">HN-Y44</strain>
    </source>
</reference>
<dbReference type="InterPro" id="IPR003782">
    <property type="entry name" value="SCO1/SenC"/>
</dbReference>
<keyword evidence="2" id="KW-0732">Signal</keyword>
<feature type="domain" description="Heavy metal binding" evidence="3">
    <location>
        <begin position="32"/>
        <end position="58"/>
    </location>
</feature>
<evidence type="ECO:0000313" key="5">
    <source>
        <dbReference type="Proteomes" id="UP000829476"/>
    </source>
</evidence>
<dbReference type="CDD" id="cd02968">
    <property type="entry name" value="SCO"/>
    <property type="match status" value="1"/>
</dbReference>
<evidence type="ECO:0000256" key="2">
    <source>
        <dbReference type="SAM" id="SignalP"/>
    </source>
</evidence>
<proteinExistence type="inferred from homology"/>
<evidence type="ECO:0000313" key="4">
    <source>
        <dbReference type="EMBL" id="UNY98801.1"/>
    </source>
</evidence>
<feature type="signal peptide" evidence="2">
    <location>
        <begin position="1"/>
        <end position="22"/>
    </location>
</feature>